<gene>
    <name evidence="2" type="ORF">MAUB_58620</name>
</gene>
<evidence type="ECO:0000313" key="2">
    <source>
        <dbReference type="EMBL" id="BBX87989.1"/>
    </source>
</evidence>
<evidence type="ECO:0000256" key="1">
    <source>
        <dbReference type="SAM" id="MobiDB-lite"/>
    </source>
</evidence>
<name>A0ABM7IMJ4_9MYCO</name>
<dbReference type="Proteomes" id="UP000465609">
    <property type="component" value="Chromosome"/>
</dbReference>
<dbReference type="EMBL" id="AP022577">
    <property type="protein sequence ID" value="BBX87989.1"/>
    <property type="molecule type" value="Genomic_DNA"/>
</dbReference>
<feature type="region of interest" description="Disordered" evidence="1">
    <location>
        <begin position="38"/>
        <end position="66"/>
    </location>
</feature>
<sequence>MQANLLAGEEQHGDLDKMKSVDYLFVVIDGAVDTIARGRPSKQLQQPQSRDVLESPPRPSRGQLDR</sequence>
<protein>
    <submittedName>
        <fullName evidence="2">Uncharacterized protein</fullName>
    </submittedName>
</protein>
<proteinExistence type="predicted"/>
<keyword evidence="3" id="KW-1185">Reference proteome</keyword>
<organism evidence="2 3">
    <name type="scientific">Mycolicibacterium aubagnense</name>
    <dbReference type="NCBI Taxonomy" id="319707"/>
    <lineage>
        <taxon>Bacteria</taxon>
        <taxon>Bacillati</taxon>
        <taxon>Actinomycetota</taxon>
        <taxon>Actinomycetes</taxon>
        <taxon>Mycobacteriales</taxon>
        <taxon>Mycobacteriaceae</taxon>
        <taxon>Mycolicibacterium</taxon>
    </lineage>
</organism>
<accession>A0ABM7IMJ4</accession>
<dbReference type="RefSeq" id="WP_138233521.1">
    <property type="nucleotide sequence ID" value="NZ_AP022577.1"/>
</dbReference>
<evidence type="ECO:0000313" key="3">
    <source>
        <dbReference type="Proteomes" id="UP000465609"/>
    </source>
</evidence>
<reference evidence="2 3" key="1">
    <citation type="journal article" date="2019" name="Emerg. Microbes Infect.">
        <title>Comprehensive subspecies identification of 175 nontuberculous mycobacteria species based on 7547 genomic profiles.</title>
        <authorList>
            <person name="Matsumoto Y."/>
            <person name="Kinjo T."/>
            <person name="Motooka D."/>
            <person name="Nabeya D."/>
            <person name="Jung N."/>
            <person name="Uechi K."/>
            <person name="Horii T."/>
            <person name="Iida T."/>
            <person name="Fujita J."/>
            <person name="Nakamura S."/>
        </authorList>
    </citation>
    <scope>NUCLEOTIDE SEQUENCE [LARGE SCALE GENOMIC DNA]</scope>
    <source>
        <strain evidence="2 3">JCM 15296</strain>
    </source>
</reference>